<dbReference type="Gene3D" id="3.10.20.580">
    <property type="match status" value="1"/>
</dbReference>
<comment type="caution">
    <text evidence="6">The sequence shown here is derived from an EMBL/GenBank/DDBJ whole genome shotgun (WGS) entry which is preliminary data.</text>
</comment>
<evidence type="ECO:0000256" key="1">
    <source>
        <dbReference type="ARBA" id="ARBA00022490"/>
    </source>
</evidence>
<dbReference type="InterPro" id="IPR004613">
    <property type="entry name" value="RNase_J"/>
</dbReference>
<proteinExistence type="predicted"/>
<dbReference type="Proteomes" id="UP000016658">
    <property type="component" value="Unassembled WGS sequence"/>
</dbReference>
<keyword evidence="2" id="KW-0540">Nuclease</keyword>
<dbReference type="PANTHER" id="PTHR43694:SF1">
    <property type="entry name" value="RIBONUCLEASE J"/>
    <property type="match status" value="1"/>
</dbReference>
<feature type="domain" description="Metallo-beta-lactamase" evidence="5">
    <location>
        <begin position="39"/>
        <end position="229"/>
    </location>
</feature>
<accession>U2PRV6</accession>
<dbReference type="EMBL" id="AWVI01000023">
    <property type="protein sequence ID" value="ERK46489.1"/>
    <property type="molecule type" value="Genomic_DNA"/>
</dbReference>
<dbReference type="CDD" id="cd07714">
    <property type="entry name" value="RNaseJ_MBL-fold"/>
    <property type="match status" value="1"/>
</dbReference>
<dbReference type="InterPro" id="IPR042173">
    <property type="entry name" value="RNase_J_2"/>
</dbReference>
<keyword evidence="3" id="KW-0269">Exonuclease</keyword>
<dbReference type="AlphaFoldDB" id="U2PRV6"/>
<dbReference type="Pfam" id="PF22505">
    <property type="entry name" value="RNase_J_b_CASP"/>
    <property type="match status" value="1"/>
</dbReference>
<dbReference type="Gene3D" id="3.40.50.10710">
    <property type="entry name" value="Metallo-hydrolase/oxidoreductase"/>
    <property type="match status" value="1"/>
</dbReference>
<dbReference type="InterPro" id="IPR001279">
    <property type="entry name" value="Metallo-B-lactamas"/>
</dbReference>
<reference evidence="6 7" key="1">
    <citation type="submission" date="2013-06" db="EMBL/GenBank/DDBJ databases">
        <authorList>
            <person name="Weinstock G."/>
            <person name="Sodergren E."/>
            <person name="Lobos E.A."/>
            <person name="Fulton L."/>
            <person name="Fulton R."/>
            <person name="Courtney L."/>
            <person name="Fronick C."/>
            <person name="O'Laughlin M."/>
            <person name="Godfrey J."/>
            <person name="Wilson R.M."/>
            <person name="Miner T."/>
            <person name="Farmer C."/>
            <person name="Delehaunty K."/>
            <person name="Cordes M."/>
            <person name="Minx P."/>
            <person name="Tomlinson C."/>
            <person name="Chen J."/>
            <person name="Wollam A."/>
            <person name="Pepin K.H."/>
            <person name="Bhonagiri V."/>
            <person name="Zhang X."/>
            <person name="Warren W."/>
            <person name="Mitreva M."/>
            <person name="Mardis E.R."/>
            <person name="Wilson R.K."/>
        </authorList>
    </citation>
    <scope>NUCLEOTIDE SEQUENCE [LARGE SCALE GENOMIC DNA]</scope>
    <source>
        <strain evidence="6 7">ATCC 27803</strain>
    </source>
</reference>
<dbReference type="GO" id="GO:0003723">
    <property type="term" value="F:RNA binding"/>
    <property type="evidence" value="ECO:0007669"/>
    <property type="project" value="UniProtKB-KW"/>
</dbReference>
<dbReference type="SUPFAM" id="SSF56281">
    <property type="entry name" value="Metallo-hydrolase/oxidoreductase"/>
    <property type="match status" value="1"/>
</dbReference>
<gene>
    <name evidence="6" type="ORF">HMPREF0367_00563</name>
</gene>
<dbReference type="InterPro" id="IPR055132">
    <property type="entry name" value="RNase_J_b_CASP"/>
</dbReference>
<dbReference type="InterPro" id="IPR041636">
    <property type="entry name" value="RNase_J_C"/>
</dbReference>
<dbReference type="Gene3D" id="3.60.15.10">
    <property type="entry name" value="Ribonuclease Z/Hydroxyacylglutathione hydrolase-like"/>
    <property type="match status" value="1"/>
</dbReference>
<evidence type="ECO:0000256" key="4">
    <source>
        <dbReference type="ARBA" id="ARBA00022884"/>
    </source>
</evidence>
<evidence type="ECO:0000256" key="3">
    <source>
        <dbReference type="ARBA" id="ARBA00022839"/>
    </source>
</evidence>
<dbReference type="HOGENOM" id="CLU_008727_3_2_9"/>
<dbReference type="SMART" id="SM00849">
    <property type="entry name" value="Lactamase_B"/>
    <property type="match status" value="1"/>
</dbReference>
<keyword evidence="1" id="KW-0963">Cytoplasm</keyword>
<keyword evidence="3" id="KW-0378">Hydrolase</keyword>
<sequence length="579" mass="65946">MKNNKKNIINGGNMKETKKDLSLTEKVRIFALGGLDEDGKNMLCIEVDDQIYIIEAGIKFPDAKESLGIEFIIQDFSYLLENKDRIVGVIITHGHDDVMGALPYLLKQIKVDVYTSPLTAKMIQKTLRKEKITGIKIHPIKRNDHKRIGKRKVIFFPVTHAYPGTFGVAISTTQGYIVYSGEFIEDYDALDDKYRGDFSTITELGNEGVFILLQESKGAERTGHTSPNHRITPRLSQVLEQHDHSRIFISVYTQSVYRIQEIIDCCIEYNRRMLFYTKELQELVSYLEELGYEVPKELIVDPKSLDNDMRDLVVICSDQGKSLFKMISNIANNEVDEIDFDSDDVIVIASPVVPGVEQEFKSMENDIYKEEGKIIVLDKNVLSMHPSKEDLKMMIFLMKPKYYIPVKGEYRLLHMNSEIALEMGYSPSKILILDNGQVATFENGKLKSCSMELELHDIMIDGKENWDMAGVVLKDREILSTDGVMILAIGLDAFTKKIINGPDIQTRGLIYLRDAEYITSDVAQIMEKTIEEAVANKTYDNLTTRTEIRDKVSKYLFKQTAKRPMVLPVILEINTSNLG</sequence>
<evidence type="ECO:0000313" key="6">
    <source>
        <dbReference type="EMBL" id="ERK46489.1"/>
    </source>
</evidence>
<keyword evidence="4" id="KW-0694">RNA-binding</keyword>
<protein>
    <recommendedName>
        <fullName evidence="5">Metallo-beta-lactamase domain-containing protein</fullName>
    </recommendedName>
</protein>
<dbReference type="PATRIC" id="fig|649755.3.peg.519"/>
<dbReference type="InterPro" id="IPR036866">
    <property type="entry name" value="RibonucZ/Hydroxyglut_hydro"/>
</dbReference>
<evidence type="ECO:0000259" key="5">
    <source>
        <dbReference type="SMART" id="SM00849"/>
    </source>
</evidence>
<evidence type="ECO:0000313" key="7">
    <source>
        <dbReference type="Proteomes" id="UP000016658"/>
    </source>
</evidence>
<dbReference type="Pfam" id="PF17770">
    <property type="entry name" value="RNase_J_C"/>
    <property type="match status" value="1"/>
</dbReference>
<name>U2PRV6_9FIRM</name>
<dbReference type="GO" id="GO:0004527">
    <property type="term" value="F:exonuclease activity"/>
    <property type="evidence" value="ECO:0007669"/>
    <property type="project" value="UniProtKB-KW"/>
</dbReference>
<organism evidence="6 7">
    <name type="scientific">Faecalitalea cylindroides ATCC 27803</name>
    <dbReference type="NCBI Taxonomy" id="649755"/>
    <lineage>
        <taxon>Bacteria</taxon>
        <taxon>Bacillati</taxon>
        <taxon>Bacillota</taxon>
        <taxon>Erysipelotrichia</taxon>
        <taxon>Erysipelotrichales</taxon>
        <taxon>Erysipelotrichaceae</taxon>
        <taxon>Faecalitalea</taxon>
    </lineage>
</organism>
<dbReference type="PANTHER" id="PTHR43694">
    <property type="entry name" value="RIBONUCLEASE J"/>
    <property type="match status" value="1"/>
</dbReference>
<dbReference type="NCBIfam" id="TIGR00649">
    <property type="entry name" value="MG423"/>
    <property type="match status" value="1"/>
</dbReference>
<evidence type="ECO:0000256" key="2">
    <source>
        <dbReference type="ARBA" id="ARBA00022722"/>
    </source>
</evidence>
<dbReference type="GO" id="GO:0046872">
    <property type="term" value="F:metal ion binding"/>
    <property type="evidence" value="ECO:0007669"/>
    <property type="project" value="InterPro"/>
</dbReference>
<dbReference type="Pfam" id="PF00753">
    <property type="entry name" value="Lactamase_B"/>
    <property type="match status" value="1"/>
</dbReference>